<proteinExistence type="predicted"/>
<dbReference type="AlphaFoldDB" id="A0A2N3PZA7"/>
<evidence type="ECO:0000259" key="4">
    <source>
        <dbReference type="Pfam" id="PF09699"/>
    </source>
</evidence>
<dbReference type="Gene3D" id="3.90.10.10">
    <property type="entry name" value="Cytochrome C3"/>
    <property type="match status" value="1"/>
</dbReference>
<dbReference type="Pfam" id="PF13435">
    <property type="entry name" value="Cytochrome_C554"/>
    <property type="match status" value="1"/>
</dbReference>
<feature type="domain" description="Doubled CXXCH motif" evidence="4">
    <location>
        <begin position="138"/>
        <end position="174"/>
    </location>
</feature>
<evidence type="ECO:0000313" key="7">
    <source>
        <dbReference type="Proteomes" id="UP000233293"/>
    </source>
</evidence>
<evidence type="ECO:0000313" key="6">
    <source>
        <dbReference type="EMBL" id="PKU25728.1"/>
    </source>
</evidence>
<feature type="signal peptide" evidence="3">
    <location>
        <begin position="1"/>
        <end position="19"/>
    </location>
</feature>
<dbReference type="PANTHER" id="PTHR35038:SF6">
    <property type="entry name" value="SURFACE LOCALIZED DECAHEME CYTOCHROME C LIPOPROTEIN"/>
    <property type="match status" value="1"/>
</dbReference>
<dbReference type="InterPro" id="IPR023155">
    <property type="entry name" value="Cyt_c-552/4"/>
</dbReference>
<dbReference type="InterPro" id="IPR051829">
    <property type="entry name" value="Multiheme_Cytochr_ET"/>
</dbReference>
<keyword evidence="1 3" id="KW-0732">Signal</keyword>
<evidence type="ECO:0000256" key="1">
    <source>
        <dbReference type="ARBA" id="ARBA00022729"/>
    </source>
</evidence>
<evidence type="ECO:0000259" key="5">
    <source>
        <dbReference type="Pfam" id="PF13435"/>
    </source>
</evidence>
<comment type="caution">
    <text evidence="6">The sequence shown here is derived from an EMBL/GenBank/DDBJ whole genome shotgun (WGS) entry which is preliminary data.</text>
</comment>
<dbReference type="Gene3D" id="1.10.1130.10">
    <property type="entry name" value="Flavocytochrome C3, Chain A"/>
    <property type="match status" value="1"/>
</dbReference>
<dbReference type="InterPro" id="IPR036280">
    <property type="entry name" value="Multihaem_cyt_sf"/>
</dbReference>
<feature type="chain" id="PRO_5014956559" evidence="3">
    <location>
        <begin position="20"/>
        <end position="319"/>
    </location>
</feature>
<dbReference type="GO" id="GO:0016491">
    <property type="term" value="F:oxidoreductase activity"/>
    <property type="evidence" value="ECO:0007669"/>
    <property type="project" value="TreeGrafter"/>
</dbReference>
<name>A0A2N3PZA7_9PROT</name>
<feature type="domain" description="Doubled CXXCH motif" evidence="4">
    <location>
        <begin position="182"/>
        <end position="224"/>
    </location>
</feature>
<dbReference type="OrthoDB" id="9814800at2"/>
<dbReference type="Pfam" id="PF09699">
    <property type="entry name" value="Paired_CXXCH_1"/>
    <property type="match status" value="3"/>
</dbReference>
<sequence>MSIKNVVIGLLCGSAALWAANGYAAEGAAPEGTALYSEKGDQTCLKCHDEAPYNAIMKTPHAVKGDARTPAATHGCESCHGPSAAHASNRPPKGQKRTPPGVVFSGPDASPAEARAEVCVGCHRGGQRMKWVGSQHEANNVACNACHTVHAEKDPVLVKTTQPEVCFTCHAKERADSFQYSHHPVREGKVSCADCHNVHGSPGPKLVKGFTINATCYTCHAEKRGPYIFEHQPVRENCDNCHAPHGSPQAALLTERQPFLCSSCHSASDNSNQSGGWFGGKSSLAGGHTQSYYLTNRSCLNCHSNIHGSNSPAGEAFLR</sequence>
<evidence type="ECO:0000256" key="3">
    <source>
        <dbReference type="SAM" id="SignalP"/>
    </source>
</evidence>
<dbReference type="Proteomes" id="UP000233293">
    <property type="component" value="Unassembled WGS sequence"/>
</dbReference>
<evidence type="ECO:0000256" key="2">
    <source>
        <dbReference type="SAM" id="MobiDB-lite"/>
    </source>
</evidence>
<reference evidence="7" key="1">
    <citation type="submission" date="2017-12" db="EMBL/GenBank/DDBJ databases">
        <title>Draft genome sequence of Telmatospirillum siberiense 26-4b1T, an acidotolerant peatland alphaproteobacterium potentially involved in sulfur cycling.</title>
        <authorList>
            <person name="Hausmann B."/>
            <person name="Pjevac P."/>
            <person name="Schreck K."/>
            <person name="Herbold C.W."/>
            <person name="Daims H."/>
            <person name="Wagner M."/>
            <person name="Pester M."/>
            <person name="Loy A."/>
        </authorList>
    </citation>
    <scope>NUCLEOTIDE SEQUENCE [LARGE SCALE GENOMIC DNA]</scope>
    <source>
        <strain evidence="7">26-4b1</strain>
    </source>
</reference>
<accession>A0A2N3PZA7</accession>
<dbReference type="InterPro" id="IPR020015">
    <property type="entry name" value="Decahaem_cyt-c_DmsE"/>
</dbReference>
<dbReference type="NCBIfam" id="TIGR03508">
    <property type="entry name" value="decahem_SO"/>
    <property type="match status" value="1"/>
</dbReference>
<dbReference type="EMBL" id="PIUM01000003">
    <property type="protein sequence ID" value="PKU25728.1"/>
    <property type="molecule type" value="Genomic_DNA"/>
</dbReference>
<dbReference type="Gene3D" id="1.10.287.3080">
    <property type="match status" value="2"/>
</dbReference>
<dbReference type="SUPFAM" id="SSF48695">
    <property type="entry name" value="Multiheme cytochromes"/>
    <property type="match status" value="1"/>
</dbReference>
<feature type="domain" description="Cytochrome c-552/4" evidence="5">
    <location>
        <begin position="38"/>
        <end position="81"/>
    </location>
</feature>
<dbReference type="RefSeq" id="WP_101249272.1">
    <property type="nucleotide sequence ID" value="NZ_PIUM01000003.1"/>
</dbReference>
<feature type="domain" description="Doubled CXXCH motif" evidence="4">
    <location>
        <begin position="231"/>
        <end position="267"/>
    </location>
</feature>
<dbReference type="PANTHER" id="PTHR35038">
    <property type="entry name" value="DISSIMILATORY SULFITE REDUCTASE SIRA"/>
    <property type="match status" value="1"/>
</dbReference>
<gene>
    <name evidence="6" type="ORF">CWS72_03950</name>
</gene>
<feature type="region of interest" description="Disordered" evidence="2">
    <location>
        <begin position="74"/>
        <end position="101"/>
    </location>
</feature>
<protein>
    <submittedName>
        <fullName evidence="6">Cytochrome C</fullName>
    </submittedName>
</protein>
<dbReference type="InterPro" id="IPR010177">
    <property type="entry name" value="Paired_CXXCH_1"/>
</dbReference>
<dbReference type="NCBIfam" id="TIGR01905">
    <property type="entry name" value="paired_CXXCH_1"/>
    <property type="match status" value="3"/>
</dbReference>
<keyword evidence="7" id="KW-1185">Reference proteome</keyword>
<organism evidence="6 7">
    <name type="scientific">Telmatospirillum siberiense</name>
    <dbReference type="NCBI Taxonomy" id="382514"/>
    <lineage>
        <taxon>Bacteria</taxon>
        <taxon>Pseudomonadati</taxon>
        <taxon>Pseudomonadota</taxon>
        <taxon>Alphaproteobacteria</taxon>
        <taxon>Rhodospirillales</taxon>
        <taxon>Rhodospirillaceae</taxon>
        <taxon>Telmatospirillum</taxon>
    </lineage>
</organism>